<dbReference type="InterPro" id="IPR000847">
    <property type="entry name" value="LysR_HTH_N"/>
</dbReference>
<evidence type="ECO:0000313" key="7">
    <source>
        <dbReference type="Proteomes" id="UP000006377"/>
    </source>
</evidence>
<dbReference type="PROSITE" id="PS50931">
    <property type="entry name" value="HTH_LYSR"/>
    <property type="match status" value="1"/>
</dbReference>
<dbReference type="Pfam" id="PF03466">
    <property type="entry name" value="LysR_substrate"/>
    <property type="match status" value="1"/>
</dbReference>
<dbReference type="OrthoDB" id="7624726at2"/>
<dbReference type="InterPro" id="IPR036388">
    <property type="entry name" value="WH-like_DNA-bd_sf"/>
</dbReference>
<comment type="similarity">
    <text evidence="1">Belongs to the LysR transcriptional regulatory family.</text>
</comment>
<evidence type="ECO:0000256" key="1">
    <source>
        <dbReference type="ARBA" id="ARBA00009437"/>
    </source>
</evidence>
<keyword evidence="2" id="KW-0805">Transcription regulation</keyword>
<dbReference type="PANTHER" id="PTHR30537:SF3">
    <property type="entry name" value="TRANSCRIPTIONAL REGULATORY PROTEIN"/>
    <property type="match status" value="1"/>
</dbReference>
<dbReference type="InterPro" id="IPR036390">
    <property type="entry name" value="WH_DNA-bd_sf"/>
</dbReference>
<organism evidence="6 7">
    <name type="scientific">Parvibaculum lavamentivorans (strain DS-1 / DSM 13023 / NCIMB 13966)</name>
    <dbReference type="NCBI Taxonomy" id="402881"/>
    <lineage>
        <taxon>Bacteria</taxon>
        <taxon>Pseudomonadati</taxon>
        <taxon>Pseudomonadota</taxon>
        <taxon>Alphaproteobacteria</taxon>
        <taxon>Hyphomicrobiales</taxon>
        <taxon>Parvibaculaceae</taxon>
        <taxon>Parvibaculum</taxon>
    </lineage>
</organism>
<dbReference type="GO" id="GO:0006351">
    <property type="term" value="P:DNA-templated transcription"/>
    <property type="evidence" value="ECO:0007669"/>
    <property type="project" value="TreeGrafter"/>
</dbReference>
<dbReference type="STRING" id="402881.Plav_0822"/>
<dbReference type="EMBL" id="CP000774">
    <property type="protein sequence ID" value="ABS62445.1"/>
    <property type="molecule type" value="Genomic_DNA"/>
</dbReference>
<accession>A7HRB2</accession>
<dbReference type="KEGG" id="pla:Plav_0822"/>
<gene>
    <name evidence="6" type="ordered locus">Plav_0822</name>
</gene>
<proteinExistence type="inferred from homology"/>
<feature type="domain" description="HTH lysR-type" evidence="5">
    <location>
        <begin position="12"/>
        <end position="63"/>
    </location>
</feature>
<dbReference type="PRINTS" id="PR00039">
    <property type="entry name" value="HTHLYSR"/>
</dbReference>
<evidence type="ECO:0000256" key="4">
    <source>
        <dbReference type="ARBA" id="ARBA00023163"/>
    </source>
</evidence>
<dbReference type="SUPFAM" id="SSF46785">
    <property type="entry name" value="Winged helix' DNA-binding domain"/>
    <property type="match status" value="1"/>
</dbReference>
<dbReference type="PANTHER" id="PTHR30537">
    <property type="entry name" value="HTH-TYPE TRANSCRIPTIONAL REGULATOR"/>
    <property type="match status" value="1"/>
</dbReference>
<dbReference type="SUPFAM" id="SSF53850">
    <property type="entry name" value="Periplasmic binding protein-like II"/>
    <property type="match status" value="1"/>
</dbReference>
<keyword evidence="3" id="KW-0238">DNA-binding</keyword>
<reference evidence="6 7" key="1">
    <citation type="journal article" date="2011" name="Stand. Genomic Sci.">
        <title>Complete genome sequence of Parvibaculum lavamentivorans type strain (DS-1(T)).</title>
        <authorList>
            <person name="Schleheck D."/>
            <person name="Weiss M."/>
            <person name="Pitluck S."/>
            <person name="Bruce D."/>
            <person name="Land M.L."/>
            <person name="Han S."/>
            <person name="Saunders E."/>
            <person name="Tapia R."/>
            <person name="Detter C."/>
            <person name="Brettin T."/>
            <person name="Han J."/>
            <person name="Woyke T."/>
            <person name="Goodwin L."/>
            <person name="Pennacchio L."/>
            <person name="Nolan M."/>
            <person name="Cook A.M."/>
            <person name="Kjelleberg S."/>
            <person name="Thomas T."/>
        </authorList>
    </citation>
    <scope>NUCLEOTIDE SEQUENCE [LARGE SCALE GENOMIC DNA]</scope>
    <source>
        <strain evidence="7">DS-1 / DSM 13023 / NCIMB 13966</strain>
    </source>
</reference>
<keyword evidence="7" id="KW-1185">Reference proteome</keyword>
<keyword evidence="4" id="KW-0804">Transcription</keyword>
<evidence type="ECO:0000256" key="2">
    <source>
        <dbReference type="ARBA" id="ARBA00023015"/>
    </source>
</evidence>
<dbReference type="Proteomes" id="UP000006377">
    <property type="component" value="Chromosome"/>
</dbReference>
<name>A7HRB2_PARL1</name>
<dbReference type="RefSeq" id="WP_012109695.1">
    <property type="nucleotide sequence ID" value="NC_009719.1"/>
</dbReference>
<sequence length="309" mass="33874">MNNEQPGWELYRSFLAVVREGSLSGAARQLGLTQPTVGRHVDALEEALGVGLFTRSQGGLAPTEAALSLVPHAEAMSMAAEALRRAASGEAEEDRGTVRITASEMIGTEVLPSILAAFCEKHPRIAIELVLSNRTDDLIRRDADIAIRMVRPTQTSLVAKKCGTIGLGLHAHKNLIQRFGMPQSVEDLTQYPIIGFDRESSIRRLKDLGGFPLSRELFAFRCDSDVGQFAALRAGVGFGMCQYPLALRYPDLVSVLPGAIDFELDVWIAMHEDLKTSRRMRLMFDHLAEEMSAYVRHGAREAAEKAAAK</sequence>
<dbReference type="Gene3D" id="3.40.190.290">
    <property type="match status" value="1"/>
</dbReference>
<dbReference type="AlphaFoldDB" id="A7HRB2"/>
<evidence type="ECO:0000313" key="6">
    <source>
        <dbReference type="EMBL" id="ABS62445.1"/>
    </source>
</evidence>
<dbReference type="InterPro" id="IPR005119">
    <property type="entry name" value="LysR_subst-bd"/>
</dbReference>
<dbReference type="InterPro" id="IPR058163">
    <property type="entry name" value="LysR-type_TF_proteobact-type"/>
</dbReference>
<dbReference type="HOGENOM" id="CLU_039613_2_0_5"/>
<dbReference type="GO" id="GO:0043565">
    <property type="term" value="F:sequence-specific DNA binding"/>
    <property type="evidence" value="ECO:0007669"/>
    <property type="project" value="TreeGrafter"/>
</dbReference>
<evidence type="ECO:0000256" key="3">
    <source>
        <dbReference type="ARBA" id="ARBA00023125"/>
    </source>
</evidence>
<dbReference type="eggNOG" id="COG0583">
    <property type="taxonomic scope" value="Bacteria"/>
</dbReference>
<dbReference type="Gene3D" id="1.10.10.10">
    <property type="entry name" value="Winged helix-like DNA-binding domain superfamily/Winged helix DNA-binding domain"/>
    <property type="match status" value="1"/>
</dbReference>
<dbReference type="Pfam" id="PF00126">
    <property type="entry name" value="HTH_1"/>
    <property type="match status" value="1"/>
</dbReference>
<protein>
    <submittedName>
        <fullName evidence="6">Transcriptional regulator, LysR family</fullName>
    </submittedName>
</protein>
<evidence type="ECO:0000259" key="5">
    <source>
        <dbReference type="PROSITE" id="PS50931"/>
    </source>
</evidence>
<dbReference type="GO" id="GO:0003700">
    <property type="term" value="F:DNA-binding transcription factor activity"/>
    <property type="evidence" value="ECO:0007669"/>
    <property type="project" value="InterPro"/>
</dbReference>